<evidence type="ECO:0000313" key="2">
    <source>
        <dbReference type="EMBL" id="VEE50060.1"/>
    </source>
</evidence>
<dbReference type="AlphaFoldDB" id="A0A3S4NCZ2"/>
<feature type="region of interest" description="Disordered" evidence="1">
    <location>
        <begin position="250"/>
        <end position="274"/>
    </location>
</feature>
<reference evidence="2 3" key="1">
    <citation type="submission" date="2018-12" db="EMBL/GenBank/DDBJ databases">
        <authorList>
            <consortium name="Pathogen Informatics"/>
        </authorList>
    </citation>
    <scope>NUCLEOTIDE SEQUENCE [LARGE SCALE GENOMIC DNA]</scope>
    <source>
        <strain evidence="2 3">NCTC10783</strain>
    </source>
</reference>
<dbReference type="InterPro" id="IPR036390">
    <property type="entry name" value="WH_DNA-bd_sf"/>
</dbReference>
<proteinExistence type="predicted"/>
<name>A0A3S4NCZ2_PSEFL</name>
<accession>A0A3S4NCZ2</accession>
<feature type="compositionally biased region" description="Polar residues" evidence="1">
    <location>
        <begin position="257"/>
        <end position="274"/>
    </location>
</feature>
<dbReference type="Proteomes" id="UP000278078">
    <property type="component" value="Chromosome"/>
</dbReference>
<gene>
    <name evidence="2" type="ORF">NCTC10783_06024</name>
</gene>
<dbReference type="SUPFAM" id="SSF46785">
    <property type="entry name" value="Winged helix' DNA-binding domain"/>
    <property type="match status" value="1"/>
</dbReference>
<protein>
    <submittedName>
        <fullName evidence="2">Replication protein</fullName>
    </submittedName>
</protein>
<organism evidence="2 3">
    <name type="scientific">Pseudomonas fluorescens</name>
    <dbReference type="NCBI Taxonomy" id="294"/>
    <lineage>
        <taxon>Bacteria</taxon>
        <taxon>Pseudomonadati</taxon>
        <taxon>Pseudomonadota</taxon>
        <taxon>Gammaproteobacteria</taxon>
        <taxon>Pseudomonadales</taxon>
        <taxon>Pseudomonadaceae</taxon>
        <taxon>Pseudomonas</taxon>
    </lineage>
</organism>
<evidence type="ECO:0000256" key="1">
    <source>
        <dbReference type="SAM" id="MobiDB-lite"/>
    </source>
</evidence>
<evidence type="ECO:0000313" key="3">
    <source>
        <dbReference type="Proteomes" id="UP000278078"/>
    </source>
</evidence>
<dbReference type="EMBL" id="LR134300">
    <property type="protein sequence ID" value="VEE50060.1"/>
    <property type="molecule type" value="Genomic_DNA"/>
</dbReference>
<sequence>MTNEEKTPFAKMPNAWIREGGLKLFGDRDKQGEVSRAELNISLSCLKVYIAICTRAHFPTGVAKTTYEQLSQLTEQSRAVVSRALTLLESYGLIECHSPSRRGGTIITVARWSETGWAQIPKRWLLTAREWKTGAIGPKGVLQKLRQFRFDNRLSLRALKVYLVLLAYRDSGKGEGEGLAIISYTRIADVACIGRYEVSDAITKLLEMNLITFRTGDYREGDNVDFDRTNRYLIRGLNVQWQGAAAEAKGAKRSSKNESAASIKTANKFVSSAP</sequence>